<proteinExistence type="predicted"/>
<accession>A0AAV7Q710</accession>
<dbReference type="AlphaFoldDB" id="A0AAV7Q710"/>
<dbReference type="Proteomes" id="UP001066276">
    <property type="component" value="Chromosome 6"/>
</dbReference>
<comment type="caution">
    <text evidence="1">The sequence shown here is derived from an EMBL/GenBank/DDBJ whole genome shotgun (WGS) entry which is preliminary data.</text>
</comment>
<reference evidence="1" key="1">
    <citation type="journal article" date="2022" name="bioRxiv">
        <title>Sequencing and chromosome-scale assembly of the giantPleurodeles waltlgenome.</title>
        <authorList>
            <person name="Brown T."/>
            <person name="Elewa A."/>
            <person name="Iarovenko S."/>
            <person name="Subramanian E."/>
            <person name="Araus A.J."/>
            <person name="Petzold A."/>
            <person name="Susuki M."/>
            <person name="Suzuki K.-i.T."/>
            <person name="Hayashi T."/>
            <person name="Toyoda A."/>
            <person name="Oliveira C."/>
            <person name="Osipova E."/>
            <person name="Leigh N.D."/>
            <person name="Simon A."/>
            <person name="Yun M.H."/>
        </authorList>
    </citation>
    <scope>NUCLEOTIDE SEQUENCE</scope>
    <source>
        <strain evidence="1">20211129_DDA</strain>
        <tissue evidence="1">Liver</tissue>
    </source>
</reference>
<sequence length="98" mass="10325">MASAGAQGLGLQGLSGGLRPLAALDGVAVKERLRKREASWCARAAGGALGPARAREGAEWCRGHCLLPSPWTLVRAGGPEVKEPFDHLESRQQRVLEG</sequence>
<evidence type="ECO:0000313" key="2">
    <source>
        <dbReference type="Proteomes" id="UP001066276"/>
    </source>
</evidence>
<gene>
    <name evidence="1" type="ORF">NDU88_002559</name>
</gene>
<organism evidence="1 2">
    <name type="scientific">Pleurodeles waltl</name>
    <name type="common">Iberian ribbed newt</name>
    <dbReference type="NCBI Taxonomy" id="8319"/>
    <lineage>
        <taxon>Eukaryota</taxon>
        <taxon>Metazoa</taxon>
        <taxon>Chordata</taxon>
        <taxon>Craniata</taxon>
        <taxon>Vertebrata</taxon>
        <taxon>Euteleostomi</taxon>
        <taxon>Amphibia</taxon>
        <taxon>Batrachia</taxon>
        <taxon>Caudata</taxon>
        <taxon>Salamandroidea</taxon>
        <taxon>Salamandridae</taxon>
        <taxon>Pleurodelinae</taxon>
        <taxon>Pleurodeles</taxon>
    </lineage>
</organism>
<name>A0AAV7Q710_PLEWA</name>
<keyword evidence="2" id="KW-1185">Reference proteome</keyword>
<dbReference type="EMBL" id="JANPWB010000010">
    <property type="protein sequence ID" value="KAJ1136141.1"/>
    <property type="molecule type" value="Genomic_DNA"/>
</dbReference>
<protein>
    <submittedName>
        <fullName evidence="1">Uncharacterized protein</fullName>
    </submittedName>
</protein>
<evidence type="ECO:0000313" key="1">
    <source>
        <dbReference type="EMBL" id="KAJ1136141.1"/>
    </source>
</evidence>